<dbReference type="Pfam" id="PF00395">
    <property type="entry name" value="SLH"/>
    <property type="match status" value="1"/>
</dbReference>
<organism evidence="5 6">
    <name type="scientific">Thermosipho affectus</name>
    <dbReference type="NCBI Taxonomy" id="660294"/>
    <lineage>
        <taxon>Bacteria</taxon>
        <taxon>Thermotogati</taxon>
        <taxon>Thermotogota</taxon>
        <taxon>Thermotogae</taxon>
        <taxon>Thermotogales</taxon>
        <taxon>Fervidobacteriaceae</taxon>
        <taxon>Thermosipho</taxon>
    </lineage>
</organism>
<dbReference type="Gene3D" id="1.10.287.1490">
    <property type="match status" value="1"/>
</dbReference>
<dbReference type="RefSeq" id="WP_077198673.1">
    <property type="nucleotide sequence ID" value="NZ_LBFC01000022.1"/>
</dbReference>
<evidence type="ECO:0000259" key="4">
    <source>
        <dbReference type="PROSITE" id="PS51272"/>
    </source>
</evidence>
<feature type="chain" id="PRO_5046129378" description="SLH domain-containing protein" evidence="3">
    <location>
        <begin position="18"/>
        <end position="432"/>
    </location>
</feature>
<dbReference type="EMBL" id="LBFC01000022">
    <property type="protein sequence ID" value="ONN26820.1"/>
    <property type="molecule type" value="Genomic_DNA"/>
</dbReference>
<dbReference type="Proteomes" id="UP000242616">
    <property type="component" value="Unassembled WGS sequence"/>
</dbReference>
<feature type="domain" description="SLH" evidence="4">
    <location>
        <begin position="18"/>
        <end position="81"/>
    </location>
</feature>
<evidence type="ECO:0000313" key="5">
    <source>
        <dbReference type="EMBL" id="ONN26820.1"/>
    </source>
</evidence>
<sequence length="432" mass="49401">MKKLVLGLILFLSIAFSAEITITDLSPIVPEYSAVEFLVRNQIMELDINGNFKPSLLITRLDIAKILYTVIQKYSLDKLSELENVLLNINEDLKTYKAALNGVDKRMSLLEDSFSKTKMRFEEIERFVKKASETVLSEGAIEKIYEKLNNLDKEYAKKEDLNTLSAQISMISEIFNTQIKKFDEKIASIEKIGELEKKVSILNTELDELKTNFLEEQARNLAKFSKLNEQLGNIPSDVTNLNLMVSQLSKKITAIEDLYNKLGDLKPSDFEKLSKISEMETKINELYTMLSDLKSFSGDLDTLRQRLEGIDILTVRNVVNKFGIIENRYQQLEVRVQNLEDSFGKFDVYDQKIKEFEAKLSEIENKKIALDNISKISNDVEDLKKYKGESEKVLNVMTDKILEAENKINTLQIVSIVSVIISVLSLVVVFTK</sequence>
<keyword evidence="2" id="KW-1133">Transmembrane helix</keyword>
<name>A0ABX3IG57_9BACT</name>
<keyword evidence="3" id="KW-0732">Signal</keyword>
<comment type="caution">
    <text evidence="5">The sequence shown here is derived from an EMBL/GenBank/DDBJ whole genome shotgun (WGS) entry which is preliminary data.</text>
</comment>
<keyword evidence="1" id="KW-0175">Coiled coil</keyword>
<accession>A0ABX3IG57</accession>
<dbReference type="InterPro" id="IPR001119">
    <property type="entry name" value="SLH_dom"/>
</dbReference>
<feature type="coiled-coil region" evidence="1">
    <location>
        <begin position="322"/>
        <end position="414"/>
    </location>
</feature>
<proteinExistence type="predicted"/>
<dbReference type="PROSITE" id="PS51272">
    <property type="entry name" value="SLH"/>
    <property type="match status" value="1"/>
</dbReference>
<feature type="transmembrane region" description="Helical" evidence="2">
    <location>
        <begin position="410"/>
        <end position="430"/>
    </location>
</feature>
<evidence type="ECO:0000256" key="1">
    <source>
        <dbReference type="SAM" id="Coils"/>
    </source>
</evidence>
<feature type="signal peptide" evidence="3">
    <location>
        <begin position="1"/>
        <end position="17"/>
    </location>
</feature>
<gene>
    <name evidence="5" type="ORF">XJ44_08120</name>
</gene>
<keyword evidence="6" id="KW-1185">Reference proteome</keyword>
<keyword evidence="2" id="KW-0812">Transmembrane</keyword>
<evidence type="ECO:0000256" key="2">
    <source>
        <dbReference type="SAM" id="Phobius"/>
    </source>
</evidence>
<keyword evidence="2" id="KW-0472">Membrane</keyword>
<protein>
    <recommendedName>
        <fullName evidence="4">SLH domain-containing protein</fullName>
    </recommendedName>
</protein>
<reference evidence="5 6" key="1">
    <citation type="submission" date="2015-06" db="EMBL/GenBank/DDBJ databases">
        <title>Genome sequencing of Thermotogales isolates from hydrothermal vents.</title>
        <authorList>
            <person name="Haverkamp T.H."/>
            <person name="Kublanov I.V."/>
            <person name="Nesbo C.L."/>
        </authorList>
    </citation>
    <scope>NUCLEOTIDE SEQUENCE [LARGE SCALE GENOMIC DNA]</scope>
    <source>
        <strain evidence="6">ik275mar</strain>
    </source>
</reference>
<evidence type="ECO:0000313" key="6">
    <source>
        <dbReference type="Proteomes" id="UP000242616"/>
    </source>
</evidence>
<evidence type="ECO:0000256" key="3">
    <source>
        <dbReference type="SAM" id="SignalP"/>
    </source>
</evidence>